<proteinExistence type="predicted"/>
<dbReference type="EMBL" id="GBRH01246843">
    <property type="protein sequence ID" value="JAD51052.1"/>
    <property type="molecule type" value="Transcribed_RNA"/>
</dbReference>
<accession>A0A0A9AVE3</accession>
<reference evidence="1" key="2">
    <citation type="journal article" date="2015" name="Data Brief">
        <title>Shoot transcriptome of the giant reed, Arundo donax.</title>
        <authorList>
            <person name="Barrero R.A."/>
            <person name="Guerrero F.D."/>
            <person name="Moolhuijzen P."/>
            <person name="Goolsby J.A."/>
            <person name="Tidwell J."/>
            <person name="Bellgard S.E."/>
            <person name="Bellgard M.I."/>
        </authorList>
    </citation>
    <scope>NUCLEOTIDE SEQUENCE</scope>
    <source>
        <tissue evidence="1">Shoot tissue taken approximately 20 cm above the soil surface</tissue>
    </source>
</reference>
<evidence type="ECO:0000313" key="1">
    <source>
        <dbReference type="EMBL" id="JAD51052.1"/>
    </source>
</evidence>
<name>A0A0A9AVE3_ARUDO</name>
<reference evidence="1" key="1">
    <citation type="submission" date="2014-09" db="EMBL/GenBank/DDBJ databases">
        <authorList>
            <person name="Magalhaes I.L.F."/>
            <person name="Oliveira U."/>
            <person name="Santos F.R."/>
            <person name="Vidigal T.H.D.A."/>
            <person name="Brescovit A.D."/>
            <person name="Santos A.J."/>
        </authorList>
    </citation>
    <scope>NUCLEOTIDE SEQUENCE</scope>
    <source>
        <tissue evidence="1">Shoot tissue taken approximately 20 cm above the soil surface</tissue>
    </source>
</reference>
<organism evidence="1">
    <name type="scientific">Arundo donax</name>
    <name type="common">Giant reed</name>
    <name type="synonym">Donax arundinaceus</name>
    <dbReference type="NCBI Taxonomy" id="35708"/>
    <lineage>
        <taxon>Eukaryota</taxon>
        <taxon>Viridiplantae</taxon>
        <taxon>Streptophyta</taxon>
        <taxon>Embryophyta</taxon>
        <taxon>Tracheophyta</taxon>
        <taxon>Spermatophyta</taxon>
        <taxon>Magnoliopsida</taxon>
        <taxon>Liliopsida</taxon>
        <taxon>Poales</taxon>
        <taxon>Poaceae</taxon>
        <taxon>PACMAD clade</taxon>
        <taxon>Arundinoideae</taxon>
        <taxon>Arundineae</taxon>
        <taxon>Arundo</taxon>
    </lineage>
</organism>
<dbReference type="AlphaFoldDB" id="A0A0A9AVE3"/>
<sequence>MFMLVLFVTGKHISAYMSPECYHVCPLQISY</sequence>
<protein>
    <submittedName>
        <fullName evidence="1">Uncharacterized protein</fullName>
    </submittedName>
</protein>